<dbReference type="Proteomes" id="UP001652431">
    <property type="component" value="Unassembled WGS sequence"/>
</dbReference>
<accession>A0ABT2RNM1</accession>
<evidence type="ECO:0000313" key="2">
    <source>
        <dbReference type="Proteomes" id="UP001652431"/>
    </source>
</evidence>
<proteinExistence type="predicted"/>
<dbReference type="NCBIfam" id="TIGR02677">
    <property type="entry name" value="TIGR02677 family protein"/>
    <property type="match status" value="1"/>
</dbReference>
<evidence type="ECO:0000313" key="1">
    <source>
        <dbReference type="EMBL" id="MCU6686941.1"/>
    </source>
</evidence>
<gene>
    <name evidence="1" type="ORF">OCV99_10345</name>
</gene>
<dbReference type="EMBL" id="JAOQJU010000011">
    <property type="protein sequence ID" value="MCU6686941.1"/>
    <property type="molecule type" value="Genomic_DNA"/>
</dbReference>
<dbReference type="InterPro" id="IPR013493">
    <property type="entry name" value="CHP02677"/>
</dbReference>
<organism evidence="1 2">
    <name type="scientific">Dorea acetigenes</name>
    <dbReference type="NCBI Taxonomy" id="2981787"/>
    <lineage>
        <taxon>Bacteria</taxon>
        <taxon>Bacillati</taxon>
        <taxon>Bacillota</taxon>
        <taxon>Clostridia</taxon>
        <taxon>Lachnospirales</taxon>
        <taxon>Lachnospiraceae</taxon>
        <taxon>Dorea</taxon>
    </lineage>
</organism>
<keyword evidence="2" id="KW-1185">Reference proteome</keyword>
<reference evidence="1 2" key="1">
    <citation type="journal article" date="2021" name="ISME Commun">
        <title>Automated analysis of genomic sequences facilitates high-throughput and comprehensive description of bacteria.</title>
        <authorList>
            <person name="Hitch T.C.A."/>
        </authorList>
    </citation>
    <scope>NUCLEOTIDE SEQUENCE [LARGE SCALE GENOMIC DNA]</scope>
    <source>
        <strain evidence="1 2">Sanger_03</strain>
    </source>
</reference>
<dbReference type="Pfam" id="PF09660">
    <property type="entry name" value="DUF2397"/>
    <property type="match status" value="1"/>
</dbReference>
<comment type="caution">
    <text evidence="1">The sequence shown here is derived from an EMBL/GenBank/DDBJ whole genome shotgun (WGS) entry which is preliminary data.</text>
</comment>
<sequence length="494" mass="58648">MKIQETVRKPMMEAKYLNVDNTDRYRPIIRLFYLQYEKLKYWLYQEEVYAELKEDPYFQDYTPEQCQQDLAALTAWGNLSTIQDTKKVSTIEEFKNKKFRYQLSEVCVEIERMMIRVENLFIESSSLEPTLLERICMNLRRIPEIARESQDNIYIWWNDLNNDFIRLNQNYQDYMRELNSVKAEEMMKTKEFLVFKDHLIEYLRNFVRSLQMNVSSIEQCLKEMDRGQLEGILTEVVQYELAIPRIDTEITEEMITDKINGRWDSLEEWFVGVDGRESEALKVFDTTNEIIRKITRYASRISERSNGGANRREEYRKLAVMFSKCRDIYEAHRLAASVFGIEKPLHLKGIPGRQTESINSGVFEEEPYVVTVTPRIRTYREKAMRSGIVDRSREKEEMRLAAIRRMEEERKLLKGYIRDGRLSFAGLPEIEPHVRDVFLSWLSKALENKELRGKTEDGQIYHLEQENPGETCILKSPDGNLEMPAYTIVFEEML</sequence>
<protein>
    <submittedName>
        <fullName evidence="1">TIGR02677 family protein</fullName>
    </submittedName>
</protein>
<dbReference type="RefSeq" id="WP_158370374.1">
    <property type="nucleotide sequence ID" value="NZ_JAOQJU010000011.1"/>
</dbReference>
<name>A0ABT2RNM1_9FIRM</name>